<keyword evidence="1" id="KW-1133">Transmembrane helix</keyword>
<name>A0AAN2CA42_UNVUL</name>
<dbReference type="Proteomes" id="UP001317532">
    <property type="component" value="Chromosome"/>
</dbReference>
<gene>
    <name evidence="2" type="ORF">WPS_18590</name>
</gene>
<proteinExistence type="predicted"/>
<protein>
    <submittedName>
        <fullName evidence="2">Uncharacterized protein</fullName>
    </submittedName>
</protein>
<evidence type="ECO:0000313" key="3">
    <source>
        <dbReference type="Proteomes" id="UP001317532"/>
    </source>
</evidence>
<keyword evidence="3" id="KW-1185">Reference proteome</keyword>
<dbReference type="EMBL" id="AP025523">
    <property type="protein sequence ID" value="BDE06583.1"/>
    <property type="molecule type" value="Genomic_DNA"/>
</dbReference>
<keyword evidence="1" id="KW-0472">Membrane</keyword>
<feature type="transmembrane region" description="Helical" evidence="1">
    <location>
        <begin position="30"/>
        <end position="48"/>
    </location>
</feature>
<keyword evidence="1" id="KW-0812">Transmembrane</keyword>
<evidence type="ECO:0000256" key="1">
    <source>
        <dbReference type="SAM" id="Phobius"/>
    </source>
</evidence>
<reference evidence="2 3" key="1">
    <citation type="journal article" date="2022" name="ISME Commun">
        <title>Vulcanimicrobium alpinus gen. nov. sp. nov., the first cultivated representative of the candidate phylum 'Eremiobacterota', is a metabolically versatile aerobic anoxygenic phototroph.</title>
        <authorList>
            <person name="Yabe S."/>
            <person name="Muto K."/>
            <person name="Abe K."/>
            <person name="Yokota A."/>
            <person name="Staudigel H."/>
            <person name="Tebo B.M."/>
        </authorList>
    </citation>
    <scope>NUCLEOTIDE SEQUENCE [LARGE SCALE GENOMIC DNA]</scope>
    <source>
        <strain evidence="2 3">WC8-2</strain>
    </source>
</reference>
<accession>A0AAN2CA42</accession>
<sequence>MLAGSAAYALSEAIGWKEVLERKATGARGFYGVLSVSVLYGLVVQYSPISPMKALFWSAVIDGVVAVRSWS</sequence>
<dbReference type="KEGG" id="vab:WPS_18590"/>
<organism evidence="2 3">
    <name type="scientific">Vulcanimicrobium alpinum</name>
    <dbReference type="NCBI Taxonomy" id="3016050"/>
    <lineage>
        <taxon>Bacteria</taxon>
        <taxon>Bacillati</taxon>
        <taxon>Vulcanimicrobiota</taxon>
        <taxon>Vulcanimicrobiia</taxon>
        <taxon>Vulcanimicrobiales</taxon>
        <taxon>Vulcanimicrobiaceae</taxon>
        <taxon>Vulcanimicrobium</taxon>
    </lineage>
</organism>
<evidence type="ECO:0000313" key="2">
    <source>
        <dbReference type="EMBL" id="BDE06583.1"/>
    </source>
</evidence>
<dbReference type="AlphaFoldDB" id="A0AAN2CA42"/>